<feature type="transmembrane region" description="Helical" evidence="5">
    <location>
        <begin position="102"/>
        <end position="121"/>
    </location>
</feature>
<feature type="transmembrane region" description="Helical" evidence="5">
    <location>
        <begin position="30"/>
        <end position="51"/>
    </location>
</feature>
<comment type="subcellular location">
    <subcellularLocation>
        <location evidence="1">Membrane</location>
        <topology evidence="1">Multi-pass membrane protein</topology>
    </subcellularLocation>
</comment>
<dbReference type="PANTHER" id="PTHR37306">
    <property type="entry name" value="COLICIN V PRODUCTION PROTEIN"/>
    <property type="match status" value="1"/>
</dbReference>
<organism evidence="6 7">
    <name type="scientific">Panacibacter microcysteis</name>
    <dbReference type="NCBI Taxonomy" id="2793269"/>
    <lineage>
        <taxon>Bacteria</taxon>
        <taxon>Pseudomonadati</taxon>
        <taxon>Bacteroidota</taxon>
        <taxon>Chitinophagia</taxon>
        <taxon>Chitinophagales</taxon>
        <taxon>Chitinophagaceae</taxon>
        <taxon>Panacibacter</taxon>
    </lineage>
</organism>
<evidence type="ECO:0000256" key="2">
    <source>
        <dbReference type="ARBA" id="ARBA00022692"/>
    </source>
</evidence>
<dbReference type="EMBL" id="JADWYR010000001">
    <property type="protein sequence ID" value="MBG9376046.1"/>
    <property type="molecule type" value="Genomic_DNA"/>
</dbReference>
<evidence type="ECO:0000256" key="1">
    <source>
        <dbReference type="ARBA" id="ARBA00004141"/>
    </source>
</evidence>
<keyword evidence="7" id="KW-1185">Reference proteome</keyword>
<evidence type="ECO:0000256" key="4">
    <source>
        <dbReference type="ARBA" id="ARBA00023136"/>
    </source>
</evidence>
<dbReference type="RefSeq" id="WP_196990068.1">
    <property type="nucleotide sequence ID" value="NZ_JADWYR010000001.1"/>
</dbReference>
<comment type="caution">
    <text evidence="6">The sequence shown here is derived from an EMBL/GenBank/DDBJ whole genome shotgun (WGS) entry which is preliminary data.</text>
</comment>
<name>A0A931GTX3_9BACT</name>
<sequence>MIIDVITLIILAMAVFKGFSRGLIVSILSFLGILIGLAAAMKLSVAVAAWLDDHTGIGTQWLPFIAFLVVLIGVMLLVRWVANLAEAAIEIVLLGWLNKLGGIVFYILLYMMVYSILLFYATEMGLLKPETIEASHTYVLIEPWGPQVISALGYVIPFFKDMFEQLKQFFENMQPATAV</sequence>
<evidence type="ECO:0000256" key="3">
    <source>
        <dbReference type="ARBA" id="ARBA00022989"/>
    </source>
</evidence>
<keyword evidence="3 5" id="KW-1133">Transmembrane helix</keyword>
<reference evidence="6" key="1">
    <citation type="submission" date="2020-11" db="EMBL/GenBank/DDBJ databases">
        <title>Bacterial whole genome sequence for Panacibacter sp. DH6.</title>
        <authorList>
            <person name="Le V."/>
            <person name="Ko S."/>
            <person name="Ahn C.-Y."/>
            <person name="Oh H.-M."/>
        </authorList>
    </citation>
    <scope>NUCLEOTIDE SEQUENCE</scope>
    <source>
        <strain evidence="6">DH6</strain>
    </source>
</reference>
<evidence type="ECO:0000313" key="7">
    <source>
        <dbReference type="Proteomes" id="UP000628448"/>
    </source>
</evidence>
<keyword evidence="4 5" id="KW-0472">Membrane</keyword>
<evidence type="ECO:0000256" key="5">
    <source>
        <dbReference type="SAM" id="Phobius"/>
    </source>
</evidence>
<dbReference type="Pfam" id="PF02674">
    <property type="entry name" value="Colicin_V"/>
    <property type="match status" value="1"/>
</dbReference>
<protein>
    <submittedName>
        <fullName evidence="6">CvpA family protein</fullName>
    </submittedName>
</protein>
<dbReference type="Proteomes" id="UP000628448">
    <property type="component" value="Unassembled WGS sequence"/>
</dbReference>
<dbReference type="InterPro" id="IPR003825">
    <property type="entry name" value="Colicin-V_CvpA"/>
</dbReference>
<evidence type="ECO:0000313" key="6">
    <source>
        <dbReference type="EMBL" id="MBG9376046.1"/>
    </source>
</evidence>
<keyword evidence="2 5" id="KW-0812">Transmembrane</keyword>
<gene>
    <name evidence="6" type="ORF">I5907_07360</name>
</gene>
<dbReference type="AlphaFoldDB" id="A0A931GTX3"/>
<proteinExistence type="predicted"/>
<accession>A0A931GTX3</accession>
<feature type="transmembrane region" description="Helical" evidence="5">
    <location>
        <begin position="63"/>
        <end position="82"/>
    </location>
</feature>
<dbReference type="GO" id="GO:0009403">
    <property type="term" value="P:toxin biosynthetic process"/>
    <property type="evidence" value="ECO:0007669"/>
    <property type="project" value="InterPro"/>
</dbReference>
<dbReference type="PANTHER" id="PTHR37306:SF1">
    <property type="entry name" value="COLICIN V PRODUCTION PROTEIN"/>
    <property type="match status" value="1"/>
</dbReference>
<dbReference type="GO" id="GO:0016020">
    <property type="term" value="C:membrane"/>
    <property type="evidence" value="ECO:0007669"/>
    <property type="project" value="UniProtKB-SubCell"/>
</dbReference>